<dbReference type="Gene3D" id="1.10.260.80">
    <property type="match status" value="1"/>
</dbReference>
<evidence type="ECO:0000313" key="2">
    <source>
        <dbReference type="Proteomes" id="UP001165393"/>
    </source>
</evidence>
<gene>
    <name evidence="1" type="ORF">NAF29_17240</name>
</gene>
<dbReference type="GO" id="GO:0016787">
    <property type="term" value="F:hydrolase activity"/>
    <property type="evidence" value="ECO:0007669"/>
    <property type="project" value="UniProtKB-KW"/>
</dbReference>
<dbReference type="InterPro" id="IPR023214">
    <property type="entry name" value="HAD_sf"/>
</dbReference>
<dbReference type="Pfam" id="PF13419">
    <property type="entry name" value="HAD_2"/>
    <property type="match status" value="1"/>
</dbReference>
<dbReference type="InterPro" id="IPR036412">
    <property type="entry name" value="HAD-like_sf"/>
</dbReference>
<dbReference type="NCBIfam" id="TIGR01549">
    <property type="entry name" value="HAD-SF-IA-v1"/>
    <property type="match status" value="1"/>
</dbReference>
<dbReference type="PANTHER" id="PTHR43885">
    <property type="entry name" value="HALOACID DEHALOGENASE-LIKE HYDROLASE"/>
    <property type="match status" value="1"/>
</dbReference>
<reference evidence="1 2" key="1">
    <citation type="journal article" date="2013" name="Antonie Van Leeuwenhoek">
        <title>Echinimonas agarilytica gen. nov., sp. nov., a new gammaproteobacterium isolated from the sea urchin Strongylocentrotus intermedius.</title>
        <authorList>
            <person name="Nedashkovskaya O.I."/>
            <person name="Stenkova A.M."/>
            <person name="Zhukova N.V."/>
            <person name="Van Trappen S."/>
            <person name="Lee J.S."/>
            <person name="Kim S.B."/>
        </authorList>
    </citation>
    <scope>NUCLEOTIDE SEQUENCE [LARGE SCALE GENOMIC DNA]</scope>
    <source>
        <strain evidence="1 2">KMM 6351</strain>
    </source>
</reference>
<dbReference type="SFLD" id="SFLDS00003">
    <property type="entry name" value="Haloacid_Dehalogenase"/>
    <property type="match status" value="1"/>
</dbReference>
<dbReference type="AlphaFoldDB" id="A0AA41WC02"/>
<proteinExistence type="predicted"/>
<accession>A0AA41WC02</accession>
<dbReference type="RefSeq" id="WP_251262877.1">
    <property type="nucleotide sequence ID" value="NZ_JAMQGP010000010.1"/>
</dbReference>
<organism evidence="1 2">
    <name type="scientific">Echinimonas agarilytica</name>
    <dbReference type="NCBI Taxonomy" id="1215918"/>
    <lineage>
        <taxon>Bacteria</taxon>
        <taxon>Pseudomonadati</taxon>
        <taxon>Pseudomonadota</taxon>
        <taxon>Gammaproteobacteria</taxon>
        <taxon>Alteromonadales</taxon>
        <taxon>Echinimonadaceae</taxon>
        <taxon>Echinimonas</taxon>
    </lineage>
</organism>
<dbReference type="SUPFAM" id="SSF56784">
    <property type="entry name" value="HAD-like"/>
    <property type="match status" value="1"/>
</dbReference>
<keyword evidence="1" id="KW-0378">Hydrolase</keyword>
<dbReference type="CDD" id="cd01427">
    <property type="entry name" value="HAD_like"/>
    <property type="match status" value="1"/>
</dbReference>
<dbReference type="Proteomes" id="UP001165393">
    <property type="component" value="Unassembled WGS sequence"/>
</dbReference>
<keyword evidence="2" id="KW-1185">Reference proteome</keyword>
<sequence length="215" mass="24143">MNFRPEYLENTPQFNHSLEGVEGVIFDLDGTLVDSSLDFQAMKAQIGCPADEDIIDYIQKLPSQEARASAHSIVAQHELDDAEQSNWMPGAQALVQQLKRQSIPMAIVTRNCRQATRIKIKRNRIPIEQIITREDAPAKPDPTSLIRISAQWKMASHNILYVGDHLYDVYAAHRAAMLACLYVPGKLPVYVNSSDYVCRNLDLLATALDRTAHLT</sequence>
<dbReference type="PANTHER" id="PTHR43885:SF1">
    <property type="entry name" value="SUPERFAMILY HYDROLASE, PUTATIVE (AFU_ORTHOLOGUE AFUA_4G13290)-RELATED"/>
    <property type="match status" value="1"/>
</dbReference>
<dbReference type="SFLD" id="SFLDG01129">
    <property type="entry name" value="C1.5:_HAD__Beta-PGM__Phosphata"/>
    <property type="match status" value="1"/>
</dbReference>
<dbReference type="InterPro" id="IPR041492">
    <property type="entry name" value="HAD_2"/>
</dbReference>
<comment type="caution">
    <text evidence="1">The sequence shown here is derived from an EMBL/GenBank/DDBJ whole genome shotgun (WGS) entry which is preliminary data.</text>
</comment>
<name>A0AA41WC02_9GAMM</name>
<dbReference type="InterPro" id="IPR006439">
    <property type="entry name" value="HAD-SF_hydro_IA"/>
</dbReference>
<dbReference type="Gene3D" id="3.40.50.1000">
    <property type="entry name" value="HAD superfamily/HAD-like"/>
    <property type="match status" value="1"/>
</dbReference>
<protein>
    <submittedName>
        <fullName evidence="1">HAD family hydrolase</fullName>
    </submittedName>
</protein>
<evidence type="ECO:0000313" key="1">
    <source>
        <dbReference type="EMBL" id="MCM2681396.1"/>
    </source>
</evidence>
<dbReference type="EMBL" id="JAMQGP010000010">
    <property type="protein sequence ID" value="MCM2681396.1"/>
    <property type="molecule type" value="Genomic_DNA"/>
</dbReference>